<sequence>MNISDILNPTASINNSNASTPTIYEEEHRLLSPPLSPFHNENVYYYQQQQHYHHHHQDYYDEHNNVTSTANNYGKPRSRFSEYEDAVICEGVAKGLTWGQISGQLPHRKRATCFNRYRTLQGIRKSRKRLSAAKYKPLTPPSSRRASITSCSTRTFFTPSPSPPLASSPWLPTTPPLNNQYHNDSRYFGDYELVRTPSSTFGSLSSHRPTPTMWVESRPSCSYYH</sequence>
<proteinExistence type="predicted"/>
<comment type="caution">
    <text evidence="1">The sequence shown here is derived from an EMBL/GenBank/DDBJ whole genome shotgun (WGS) entry which is preliminary data.</text>
</comment>
<evidence type="ECO:0008006" key="3">
    <source>
        <dbReference type="Google" id="ProtNLM"/>
    </source>
</evidence>
<organism evidence="1 2">
    <name type="scientific">Circinella minor</name>
    <dbReference type="NCBI Taxonomy" id="1195481"/>
    <lineage>
        <taxon>Eukaryota</taxon>
        <taxon>Fungi</taxon>
        <taxon>Fungi incertae sedis</taxon>
        <taxon>Mucoromycota</taxon>
        <taxon>Mucoromycotina</taxon>
        <taxon>Mucoromycetes</taxon>
        <taxon>Mucorales</taxon>
        <taxon>Lichtheimiaceae</taxon>
        <taxon>Circinella</taxon>
    </lineage>
</organism>
<keyword evidence="2" id="KW-1185">Reference proteome</keyword>
<dbReference type="EMBL" id="JAEPRB010000023">
    <property type="protein sequence ID" value="KAG2225855.1"/>
    <property type="molecule type" value="Genomic_DNA"/>
</dbReference>
<dbReference type="AlphaFoldDB" id="A0A8H7SC13"/>
<evidence type="ECO:0000313" key="1">
    <source>
        <dbReference type="EMBL" id="KAG2225855.1"/>
    </source>
</evidence>
<dbReference type="Proteomes" id="UP000646827">
    <property type="component" value="Unassembled WGS sequence"/>
</dbReference>
<dbReference type="InterPro" id="IPR009057">
    <property type="entry name" value="Homeodomain-like_sf"/>
</dbReference>
<gene>
    <name evidence="1" type="ORF">INT45_007099</name>
</gene>
<protein>
    <recommendedName>
        <fullName evidence="3">Myb-like domain-containing protein</fullName>
    </recommendedName>
</protein>
<reference evidence="1 2" key="1">
    <citation type="submission" date="2020-12" db="EMBL/GenBank/DDBJ databases">
        <title>Metabolic potential, ecology and presence of endohyphal bacteria is reflected in genomic diversity of Mucoromycotina.</title>
        <authorList>
            <person name="Muszewska A."/>
            <person name="Okrasinska A."/>
            <person name="Steczkiewicz K."/>
            <person name="Drgas O."/>
            <person name="Orlowska M."/>
            <person name="Perlinska-Lenart U."/>
            <person name="Aleksandrzak-Piekarczyk T."/>
            <person name="Szatraj K."/>
            <person name="Zielenkiewicz U."/>
            <person name="Pilsyk S."/>
            <person name="Malc E."/>
            <person name="Mieczkowski P."/>
            <person name="Kruszewska J.S."/>
            <person name="Biernat P."/>
            <person name="Pawlowska J."/>
        </authorList>
    </citation>
    <scope>NUCLEOTIDE SEQUENCE [LARGE SCALE GENOMIC DNA]</scope>
    <source>
        <strain evidence="1 2">CBS 142.35</strain>
    </source>
</reference>
<dbReference type="SUPFAM" id="SSF46689">
    <property type="entry name" value="Homeodomain-like"/>
    <property type="match status" value="1"/>
</dbReference>
<dbReference type="OrthoDB" id="2281363at2759"/>
<accession>A0A8H7SC13</accession>
<evidence type="ECO:0000313" key="2">
    <source>
        <dbReference type="Proteomes" id="UP000646827"/>
    </source>
</evidence>
<name>A0A8H7SC13_9FUNG</name>
<dbReference type="Gene3D" id="1.10.10.60">
    <property type="entry name" value="Homeodomain-like"/>
    <property type="match status" value="1"/>
</dbReference>